<dbReference type="EMBL" id="SNRW01009827">
    <property type="protein sequence ID" value="KAA6377431.1"/>
    <property type="molecule type" value="Genomic_DNA"/>
</dbReference>
<dbReference type="GO" id="GO:0008270">
    <property type="term" value="F:zinc ion binding"/>
    <property type="evidence" value="ECO:0007669"/>
    <property type="project" value="UniProtKB-KW"/>
</dbReference>
<keyword evidence="3" id="KW-0862">Zinc</keyword>
<dbReference type="Proteomes" id="UP000324800">
    <property type="component" value="Unassembled WGS sequence"/>
</dbReference>
<keyword evidence="2" id="KW-0863">Zinc-finger</keyword>
<dbReference type="InterPro" id="IPR002893">
    <property type="entry name" value="Znf_MYND"/>
</dbReference>
<proteinExistence type="predicted"/>
<dbReference type="SUPFAM" id="SSF144232">
    <property type="entry name" value="HIT/MYND zinc finger-like"/>
    <property type="match status" value="1"/>
</dbReference>
<organism evidence="5 6">
    <name type="scientific">Streblomastix strix</name>
    <dbReference type="NCBI Taxonomy" id="222440"/>
    <lineage>
        <taxon>Eukaryota</taxon>
        <taxon>Metamonada</taxon>
        <taxon>Preaxostyla</taxon>
        <taxon>Oxymonadida</taxon>
        <taxon>Streblomastigidae</taxon>
        <taxon>Streblomastix</taxon>
    </lineage>
</organism>
<evidence type="ECO:0000256" key="1">
    <source>
        <dbReference type="ARBA" id="ARBA00022723"/>
    </source>
</evidence>
<accession>A0A5J4V5P4</accession>
<keyword evidence="1" id="KW-0479">Metal-binding</keyword>
<evidence type="ECO:0000313" key="6">
    <source>
        <dbReference type="Proteomes" id="UP000324800"/>
    </source>
</evidence>
<dbReference type="PANTHER" id="PTHR12197:SF292">
    <property type="entry name" value="SET DOMAIN-CONTAINING PROTEIN"/>
    <property type="match status" value="1"/>
</dbReference>
<evidence type="ECO:0000313" key="5">
    <source>
        <dbReference type="EMBL" id="KAA6377431.1"/>
    </source>
</evidence>
<gene>
    <name evidence="5" type="ORF">EZS28_027042</name>
</gene>
<dbReference type="Gene3D" id="2.170.270.10">
    <property type="entry name" value="SET domain"/>
    <property type="match status" value="1"/>
</dbReference>
<evidence type="ECO:0000256" key="2">
    <source>
        <dbReference type="ARBA" id="ARBA00022771"/>
    </source>
</evidence>
<dbReference type="SUPFAM" id="SSF82199">
    <property type="entry name" value="SET domain"/>
    <property type="match status" value="1"/>
</dbReference>
<dbReference type="PANTHER" id="PTHR12197">
    <property type="entry name" value="HISTONE-LYSINE N-METHYLTRANSFERASE SMYD"/>
    <property type="match status" value="1"/>
</dbReference>
<evidence type="ECO:0000259" key="4">
    <source>
        <dbReference type="PROSITE" id="PS01360"/>
    </source>
</evidence>
<dbReference type="InterPro" id="IPR046341">
    <property type="entry name" value="SET_dom_sf"/>
</dbReference>
<feature type="domain" description="MYND-type" evidence="4">
    <location>
        <begin position="39"/>
        <end position="78"/>
    </location>
</feature>
<protein>
    <recommendedName>
        <fullName evidence="4">MYND-type domain-containing protein</fullName>
    </recommendedName>
</protein>
<reference evidence="5 6" key="1">
    <citation type="submission" date="2019-03" db="EMBL/GenBank/DDBJ databases">
        <title>Single cell metagenomics reveals metabolic interactions within the superorganism composed of flagellate Streblomastix strix and complex community of Bacteroidetes bacteria on its surface.</title>
        <authorList>
            <person name="Treitli S.C."/>
            <person name="Kolisko M."/>
            <person name="Husnik F."/>
            <person name="Keeling P."/>
            <person name="Hampl V."/>
        </authorList>
    </citation>
    <scope>NUCLEOTIDE SEQUENCE [LARGE SCALE GENOMIC DNA]</scope>
    <source>
        <strain evidence="5">ST1C</strain>
    </source>
</reference>
<sequence>MPHCGRASIATSTIEAGGILLDSKPSVLVVYSGQASSRCHYCTYPLGQNPIICEYCHFARYCCKECFDRDVQHYPGECEAVYDFPELRQEDHGRIAIRILNQINYEQFYGQKYDSLIPGVGEPEFIYKADSNSRFPTAIDFLLLAGNSDFNENNQNSQNRQLAHKIYKAVSNILPIYAMHPLQPQFMKYSFRQDWKLGRFEYQGCYRQKFKNKGIETIKDKENETIKDKENETIKDKENETIKDKENETIKDKENETIKDKENEQVLNPINLFNCTNYSCELNKQDYINLIEAILCISHRNAFGLGNGVGCSVNPSASIMNHSCAPSALFMTKYDSKKQNSIYPPEQPTIIVSLMSTLEPNDELTIMQKMLKYVKHGIF</sequence>
<dbReference type="AlphaFoldDB" id="A0A5J4V5P4"/>
<dbReference type="InterPro" id="IPR050869">
    <property type="entry name" value="H3K4_H4K5_MeTrfase"/>
</dbReference>
<comment type="caution">
    <text evidence="5">The sequence shown here is derived from an EMBL/GenBank/DDBJ whole genome shotgun (WGS) entry which is preliminary data.</text>
</comment>
<name>A0A5J4V5P4_9EUKA</name>
<dbReference type="PROSITE" id="PS01360">
    <property type="entry name" value="ZF_MYND_1"/>
    <property type="match status" value="1"/>
</dbReference>
<evidence type="ECO:0000256" key="3">
    <source>
        <dbReference type="ARBA" id="ARBA00022833"/>
    </source>
</evidence>